<evidence type="ECO:0000313" key="2">
    <source>
        <dbReference type="Proteomes" id="UP000320648"/>
    </source>
</evidence>
<evidence type="ECO:0000313" key="1">
    <source>
        <dbReference type="EMBL" id="TVU80383.1"/>
    </source>
</evidence>
<dbReference type="Proteomes" id="UP000320648">
    <property type="component" value="Unassembled WGS sequence"/>
</dbReference>
<organism evidence="1 2">
    <name type="scientific">Corynebacterium aurimucosum</name>
    <dbReference type="NCBI Taxonomy" id="169292"/>
    <lineage>
        <taxon>Bacteria</taxon>
        <taxon>Bacillati</taxon>
        <taxon>Actinomycetota</taxon>
        <taxon>Actinomycetes</taxon>
        <taxon>Mycobacteriales</taxon>
        <taxon>Corynebacteriaceae</taxon>
        <taxon>Corynebacterium</taxon>
    </lineage>
</organism>
<name>A0A558IG49_9CORY</name>
<dbReference type="AlphaFoldDB" id="A0A558IG49"/>
<proteinExistence type="predicted"/>
<accession>A0A558IG49</accession>
<dbReference type="RefSeq" id="WP_158382150.1">
    <property type="nucleotide sequence ID" value="NZ_VMTX01000034.1"/>
</dbReference>
<comment type="caution">
    <text evidence="1">The sequence shown here is derived from an EMBL/GenBank/DDBJ whole genome shotgun (WGS) entry which is preliminary data.</text>
</comment>
<dbReference type="EMBL" id="VMTX01000034">
    <property type="protein sequence ID" value="TVU80383.1"/>
    <property type="molecule type" value="Genomic_DNA"/>
</dbReference>
<gene>
    <name evidence="1" type="ORF">FQN05_13270</name>
</gene>
<reference evidence="1 2" key="1">
    <citation type="submission" date="2019-07" db="EMBL/GenBank/DDBJ databases">
        <title>Draft genome of C. aurimucosum strain 15-4290.</title>
        <authorList>
            <person name="Pacheco L.G.C."/>
            <person name="Aguiar E.R.G.R."/>
            <person name="Navas J."/>
            <person name="Santos C.S."/>
            <person name="Rocha D.J.P.G."/>
        </authorList>
    </citation>
    <scope>NUCLEOTIDE SEQUENCE [LARGE SCALE GENOMIC DNA]</scope>
    <source>
        <strain evidence="1 2">15-4290</strain>
    </source>
</reference>
<protein>
    <submittedName>
        <fullName evidence="1">Uncharacterized protein</fullName>
    </submittedName>
</protein>
<sequence length="182" mass="21421">MKLYSIYSKLLNSESYIELMNSDRTEIQFYFLYDEGELNTKPKFRGQEGFITNNIKLTDKYDSIDSLLVFSTDFYEKMSLLLEGEMQFSEAELMIGGEIINCYIGKITNIQSILNEEKSEYDEWLGDEDEPFVETPVFMKEIHNTVYCVRNTSRQHIVGFTELFKQQVEQKGLKIDFQEVNQ</sequence>